<evidence type="ECO:0000256" key="2">
    <source>
        <dbReference type="SAM" id="SignalP"/>
    </source>
</evidence>
<evidence type="ECO:0000313" key="4">
    <source>
        <dbReference type="Proteomes" id="UP000277580"/>
    </source>
</evidence>
<keyword evidence="1" id="KW-0812">Transmembrane</keyword>
<dbReference type="OrthoDB" id="2596908at2759"/>
<proteinExistence type="predicted"/>
<evidence type="ECO:0008006" key="5">
    <source>
        <dbReference type="Google" id="ProtNLM"/>
    </source>
</evidence>
<keyword evidence="1" id="KW-1133">Transmembrane helix</keyword>
<keyword evidence="1" id="KW-0472">Membrane</keyword>
<keyword evidence="4" id="KW-1185">Reference proteome</keyword>
<reference evidence="3 4" key="1">
    <citation type="journal article" date="2018" name="Nat. Ecol. Evol.">
        <title>Pezizomycetes genomes reveal the molecular basis of ectomycorrhizal truffle lifestyle.</title>
        <authorList>
            <person name="Murat C."/>
            <person name="Payen T."/>
            <person name="Noel B."/>
            <person name="Kuo A."/>
            <person name="Morin E."/>
            <person name="Chen J."/>
            <person name="Kohler A."/>
            <person name="Krizsan K."/>
            <person name="Balestrini R."/>
            <person name="Da Silva C."/>
            <person name="Montanini B."/>
            <person name="Hainaut M."/>
            <person name="Levati E."/>
            <person name="Barry K.W."/>
            <person name="Belfiori B."/>
            <person name="Cichocki N."/>
            <person name="Clum A."/>
            <person name="Dockter R.B."/>
            <person name="Fauchery L."/>
            <person name="Guy J."/>
            <person name="Iotti M."/>
            <person name="Le Tacon F."/>
            <person name="Lindquist E.A."/>
            <person name="Lipzen A."/>
            <person name="Malagnac F."/>
            <person name="Mello A."/>
            <person name="Molinier V."/>
            <person name="Miyauchi S."/>
            <person name="Poulain J."/>
            <person name="Riccioni C."/>
            <person name="Rubini A."/>
            <person name="Sitrit Y."/>
            <person name="Splivallo R."/>
            <person name="Traeger S."/>
            <person name="Wang M."/>
            <person name="Zifcakova L."/>
            <person name="Wipf D."/>
            <person name="Zambonelli A."/>
            <person name="Paolocci F."/>
            <person name="Nowrousian M."/>
            <person name="Ottonello S."/>
            <person name="Baldrian P."/>
            <person name="Spatafora J.W."/>
            <person name="Henrissat B."/>
            <person name="Nagy L.G."/>
            <person name="Aury J.M."/>
            <person name="Wincker P."/>
            <person name="Grigoriev I.V."/>
            <person name="Bonfante P."/>
            <person name="Martin F.M."/>
        </authorList>
    </citation>
    <scope>NUCLEOTIDE SEQUENCE [LARGE SCALE GENOMIC DNA]</scope>
    <source>
        <strain evidence="3 4">CCBAS932</strain>
    </source>
</reference>
<dbReference type="EMBL" id="ML119133">
    <property type="protein sequence ID" value="RPB11789.1"/>
    <property type="molecule type" value="Genomic_DNA"/>
</dbReference>
<evidence type="ECO:0000313" key="3">
    <source>
        <dbReference type="EMBL" id="RPB11789.1"/>
    </source>
</evidence>
<keyword evidence="2" id="KW-0732">Signal</keyword>
<protein>
    <recommendedName>
        <fullName evidence="5">Protein BIG1</fullName>
    </recommendedName>
</protein>
<accession>A0A3N4KQT3</accession>
<sequence>MQRAVLSYLVLLTTLAALCTVSYAHSTPDAMVIVPPGLGGGGGRGGGSGLGSSGLGVGLGTTSYSKRDSGTEKWHGLLRREIQRMVRRVETEDTEDTGARNETAIEELDLQAWAKETTAKCISRLSSISKASNPSGIVVCYNLPFLSTDSGVFAADLRLYQVSAAEGNWSSVGGNIDVSLMYNGAAVQLRNETTEEAAATESASASTTGPEKVQEFHFIGQIDKLLLEDEKTDAQLQTLLTPNITLFAKMSDGTELQTTLSTDDATFVNGVFSNLVANETTNTTTTASAAATPFKLPGTRIEIVPIGLYFYGSYMALACIIFGYGTFERQRFRDQYRKRIAQQGTLGGNRAI</sequence>
<gene>
    <name evidence="3" type="ORF">P167DRAFT_553837</name>
</gene>
<dbReference type="STRING" id="1392247.A0A3N4KQT3"/>
<feature type="signal peptide" evidence="2">
    <location>
        <begin position="1"/>
        <end position="24"/>
    </location>
</feature>
<dbReference type="Proteomes" id="UP000277580">
    <property type="component" value="Unassembled WGS sequence"/>
</dbReference>
<organism evidence="3 4">
    <name type="scientific">Morchella conica CCBAS932</name>
    <dbReference type="NCBI Taxonomy" id="1392247"/>
    <lineage>
        <taxon>Eukaryota</taxon>
        <taxon>Fungi</taxon>
        <taxon>Dikarya</taxon>
        <taxon>Ascomycota</taxon>
        <taxon>Pezizomycotina</taxon>
        <taxon>Pezizomycetes</taxon>
        <taxon>Pezizales</taxon>
        <taxon>Morchellaceae</taxon>
        <taxon>Morchella</taxon>
    </lineage>
</organism>
<feature type="chain" id="PRO_5018305706" description="Protein BIG1" evidence="2">
    <location>
        <begin position="25"/>
        <end position="352"/>
    </location>
</feature>
<dbReference type="AlphaFoldDB" id="A0A3N4KQT3"/>
<feature type="transmembrane region" description="Helical" evidence="1">
    <location>
        <begin position="308"/>
        <end position="327"/>
    </location>
</feature>
<evidence type="ECO:0000256" key="1">
    <source>
        <dbReference type="SAM" id="Phobius"/>
    </source>
</evidence>
<dbReference type="InParanoid" id="A0A3N4KQT3"/>
<name>A0A3N4KQT3_9PEZI</name>